<evidence type="ECO:0008006" key="4">
    <source>
        <dbReference type="Google" id="ProtNLM"/>
    </source>
</evidence>
<dbReference type="EMBL" id="JAMZEJ010000011">
    <property type="protein sequence ID" value="MCQ8242363.1"/>
    <property type="molecule type" value="Genomic_DNA"/>
</dbReference>
<protein>
    <recommendedName>
        <fullName evidence="4">Transposase</fullName>
    </recommendedName>
</protein>
<keyword evidence="3" id="KW-1185">Reference proteome</keyword>
<evidence type="ECO:0000313" key="3">
    <source>
        <dbReference type="Proteomes" id="UP001524547"/>
    </source>
</evidence>
<organism evidence="2 3">
    <name type="scientific">Rhizosaccharibacter radicis</name>
    <dbReference type="NCBI Taxonomy" id="2782605"/>
    <lineage>
        <taxon>Bacteria</taxon>
        <taxon>Pseudomonadati</taxon>
        <taxon>Pseudomonadota</taxon>
        <taxon>Alphaproteobacteria</taxon>
        <taxon>Acetobacterales</taxon>
        <taxon>Acetobacteraceae</taxon>
        <taxon>Rhizosaccharibacter</taxon>
    </lineage>
</organism>
<dbReference type="Proteomes" id="UP001524547">
    <property type="component" value="Unassembled WGS sequence"/>
</dbReference>
<feature type="compositionally biased region" description="Basic residues" evidence="1">
    <location>
        <begin position="19"/>
        <end position="31"/>
    </location>
</feature>
<sequence length="65" mass="7056">MHARTGLVATESSSTAKTIQRHVGRPRRGTGNRRAGQDKDHGVHPAPGPVTASLRPDYDLIMKKL</sequence>
<name>A0ABT1W183_9PROT</name>
<gene>
    <name evidence="2" type="ORF">NFI88_16135</name>
</gene>
<reference evidence="2 3" key="1">
    <citation type="submission" date="2022-06" db="EMBL/GenBank/DDBJ databases">
        <title>Rhizosaccharibacter gen. nov. sp. nov. KSS12, endophytic bacteria isolated from sugarcane.</title>
        <authorList>
            <person name="Pitiwittayakul N."/>
        </authorList>
    </citation>
    <scope>NUCLEOTIDE SEQUENCE [LARGE SCALE GENOMIC DNA]</scope>
    <source>
        <strain evidence="2 3">KSS12</strain>
    </source>
</reference>
<dbReference type="RefSeq" id="WP_422921120.1">
    <property type="nucleotide sequence ID" value="NZ_JAMZEJ010000011.1"/>
</dbReference>
<comment type="caution">
    <text evidence="2">The sequence shown here is derived from an EMBL/GenBank/DDBJ whole genome shotgun (WGS) entry which is preliminary data.</text>
</comment>
<evidence type="ECO:0000256" key="1">
    <source>
        <dbReference type="SAM" id="MobiDB-lite"/>
    </source>
</evidence>
<evidence type="ECO:0000313" key="2">
    <source>
        <dbReference type="EMBL" id="MCQ8242363.1"/>
    </source>
</evidence>
<proteinExistence type="predicted"/>
<accession>A0ABT1W183</accession>
<feature type="region of interest" description="Disordered" evidence="1">
    <location>
        <begin position="1"/>
        <end position="58"/>
    </location>
</feature>